<dbReference type="OrthoDB" id="199913at2759"/>
<dbReference type="Proteomes" id="UP000502823">
    <property type="component" value="Unassembled WGS sequence"/>
</dbReference>
<organism evidence="6 7">
    <name type="scientific">Coptotermes formosanus</name>
    <name type="common">Formosan subterranean termite</name>
    <dbReference type="NCBI Taxonomy" id="36987"/>
    <lineage>
        <taxon>Eukaryota</taxon>
        <taxon>Metazoa</taxon>
        <taxon>Ecdysozoa</taxon>
        <taxon>Arthropoda</taxon>
        <taxon>Hexapoda</taxon>
        <taxon>Insecta</taxon>
        <taxon>Pterygota</taxon>
        <taxon>Neoptera</taxon>
        <taxon>Polyneoptera</taxon>
        <taxon>Dictyoptera</taxon>
        <taxon>Blattodea</taxon>
        <taxon>Blattoidea</taxon>
        <taxon>Termitoidae</taxon>
        <taxon>Rhinotermitidae</taxon>
        <taxon>Coptotermes</taxon>
    </lineage>
</organism>
<dbReference type="EMBL" id="BLKM01000586">
    <property type="protein sequence ID" value="GFG35852.1"/>
    <property type="molecule type" value="Genomic_DNA"/>
</dbReference>
<dbReference type="InterPro" id="IPR013818">
    <property type="entry name" value="Lipase"/>
</dbReference>
<dbReference type="Pfam" id="PF00151">
    <property type="entry name" value="Lipase"/>
    <property type="match status" value="1"/>
</dbReference>
<dbReference type="InParanoid" id="A0A6L2PX67"/>
<dbReference type="GO" id="GO:0016298">
    <property type="term" value="F:lipase activity"/>
    <property type="evidence" value="ECO:0007669"/>
    <property type="project" value="InterPro"/>
</dbReference>
<keyword evidence="7" id="KW-1185">Reference proteome</keyword>
<dbReference type="GO" id="GO:0016042">
    <property type="term" value="P:lipid catabolic process"/>
    <property type="evidence" value="ECO:0007669"/>
    <property type="project" value="TreeGrafter"/>
</dbReference>
<dbReference type="GO" id="GO:0005615">
    <property type="term" value="C:extracellular space"/>
    <property type="evidence" value="ECO:0007669"/>
    <property type="project" value="TreeGrafter"/>
</dbReference>
<reference evidence="7" key="1">
    <citation type="submission" date="2020-01" db="EMBL/GenBank/DDBJ databases">
        <title>Draft genome sequence of the Termite Coptotermes fromosanus.</title>
        <authorList>
            <person name="Itakura S."/>
            <person name="Yosikawa Y."/>
            <person name="Umezawa K."/>
        </authorList>
    </citation>
    <scope>NUCLEOTIDE SEQUENCE [LARGE SCALE GENOMIC DNA]</scope>
</reference>
<dbReference type="SUPFAM" id="SSF53474">
    <property type="entry name" value="alpha/beta-Hydrolases"/>
    <property type="match status" value="1"/>
</dbReference>
<dbReference type="PRINTS" id="PR00821">
    <property type="entry name" value="TAGLIPASE"/>
</dbReference>
<accession>A0A6L2PX67</accession>
<name>A0A6L2PX67_COPFO</name>
<dbReference type="AlphaFoldDB" id="A0A6L2PX67"/>
<evidence type="ECO:0000259" key="5">
    <source>
        <dbReference type="Pfam" id="PF00151"/>
    </source>
</evidence>
<evidence type="ECO:0000313" key="6">
    <source>
        <dbReference type="EMBL" id="GFG35852.1"/>
    </source>
</evidence>
<comment type="similarity">
    <text evidence="2 4">Belongs to the AB hydrolase superfamily. Lipase family.</text>
</comment>
<comment type="caution">
    <text evidence="6">The sequence shown here is derived from an EMBL/GenBank/DDBJ whole genome shotgun (WGS) entry which is preliminary data.</text>
</comment>
<evidence type="ECO:0000313" key="7">
    <source>
        <dbReference type="Proteomes" id="UP000502823"/>
    </source>
</evidence>
<keyword evidence="3" id="KW-0964">Secreted</keyword>
<evidence type="ECO:0000256" key="1">
    <source>
        <dbReference type="ARBA" id="ARBA00004613"/>
    </source>
</evidence>
<feature type="domain" description="Lipase" evidence="5">
    <location>
        <begin position="19"/>
        <end position="284"/>
    </location>
</feature>
<dbReference type="Gene3D" id="3.40.50.1820">
    <property type="entry name" value="alpha/beta hydrolase"/>
    <property type="match status" value="1"/>
</dbReference>
<dbReference type="InterPro" id="IPR029058">
    <property type="entry name" value="AB_hydrolase_fold"/>
</dbReference>
<gene>
    <name evidence="6" type="ORF">Cfor_07260</name>
</gene>
<proteinExistence type="inferred from homology"/>
<sequence>MDAPWRSVRRPVPAPNCVQKVDYLLQTRENAAIPFTLSSDNMTLLGSHFNASKPTLFYFHGWMGSVVHGLVPSVARDYLVSVDANAFSVEFSNVSFNINYAQAVADIRAVARIVARFVRYVVSEKGVPKDNIHLVGLSLGAHLAGYVGKEVPGIGRITGLDPAGPLFEHEDCRIRLCKGDAKFVESIQSNGKYVSGLGTYLEDYDVTFAANGGHDQPFCGLLLDDRAVSHLLSGSYSPATDVPLAFICSHVKSQYYYVEALRNPNCTFWGIKAELYSRLLSKLSLGYGANIFVPVTECEFPACLPMGIHTADRPAGAVYVVPTNAKEPYCISEPKTKEELKNVTIWNKAVKKLLGVS</sequence>
<evidence type="ECO:0000256" key="3">
    <source>
        <dbReference type="ARBA" id="ARBA00022525"/>
    </source>
</evidence>
<evidence type="ECO:0000256" key="4">
    <source>
        <dbReference type="RuleBase" id="RU004262"/>
    </source>
</evidence>
<dbReference type="InterPro" id="IPR000734">
    <property type="entry name" value="TAG_lipase"/>
</dbReference>
<comment type="subcellular location">
    <subcellularLocation>
        <location evidence="1">Secreted</location>
    </subcellularLocation>
</comment>
<evidence type="ECO:0000256" key="2">
    <source>
        <dbReference type="ARBA" id="ARBA00010701"/>
    </source>
</evidence>
<protein>
    <recommendedName>
        <fullName evidence="5">Lipase domain-containing protein</fullName>
    </recommendedName>
</protein>
<dbReference type="PANTHER" id="PTHR11610">
    <property type="entry name" value="LIPASE"/>
    <property type="match status" value="1"/>
</dbReference>